<dbReference type="GO" id="GO:0016887">
    <property type="term" value="F:ATP hydrolysis activity"/>
    <property type="evidence" value="ECO:0007669"/>
    <property type="project" value="InterPro"/>
</dbReference>
<dbReference type="GO" id="GO:0005634">
    <property type="term" value="C:nucleus"/>
    <property type="evidence" value="ECO:0007669"/>
    <property type="project" value="TreeGrafter"/>
</dbReference>
<dbReference type="OrthoDB" id="757982at2759"/>
<evidence type="ECO:0000256" key="1">
    <source>
        <dbReference type="ARBA" id="ARBA00022763"/>
    </source>
</evidence>
<feature type="compositionally biased region" description="Polar residues" evidence="4">
    <location>
        <begin position="268"/>
        <end position="280"/>
    </location>
</feature>
<dbReference type="PANTHER" id="PTHR23336">
    <property type="entry name" value="ZINC FINGER CW-TYPE COILED-COIL DOMAIN PROTEIN 3"/>
    <property type="match status" value="1"/>
</dbReference>
<dbReference type="Proteomes" id="UP000634136">
    <property type="component" value="Unassembled WGS sequence"/>
</dbReference>
<feature type="domain" description="Morc S5" evidence="5">
    <location>
        <begin position="153"/>
        <end position="209"/>
    </location>
</feature>
<keyword evidence="3" id="KW-0175">Coiled coil</keyword>
<comment type="caution">
    <text evidence="6">The sequence shown here is derived from an EMBL/GenBank/DDBJ whole genome shotgun (WGS) entry which is preliminary data.</text>
</comment>
<dbReference type="InterPro" id="IPR045261">
    <property type="entry name" value="MORC_ATPase"/>
</dbReference>
<protein>
    <submittedName>
        <fullName evidence="6">Protein MICRORCHIDIA 6-like</fullName>
    </submittedName>
</protein>
<keyword evidence="2" id="KW-0234">DNA repair</keyword>
<dbReference type="GO" id="GO:0006281">
    <property type="term" value="P:DNA repair"/>
    <property type="evidence" value="ECO:0007669"/>
    <property type="project" value="UniProtKB-KW"/>
</dbReference>
<name>A0A834X5H9_9FABA</name>
<evidence type="ECO:0000313" key="7">
    <source>
        <dbReference type="Proteomes" id="UP000634136"/>
    </source>
</evidence>
<proteinExistence type="predicted"/>
<keyword evidence="7" id="KW-1185">Reference proteome</keyword>
<reference evidence="6" key="1">
    <citation type="submission" date="2020-09" db="EMBL/GenBank/DDBJ databases">
        <title>Genome-Enabled Discovery of Anthraquinone Biosynthesis in Senna tora.</title>
        <authorList>
            <person name="Kang S.-H."/>
            <person name="Pandey R.P."/>
            <person name="Lee C.-M."/>
            <person name="Sim J.-S."/>
            <person name="Jeong J.-T."/>
            <person name="Choi B.-S."/>
            <person name="Jung M."/>
            <person name="Ginzburg D."/>
            <person name="Zhao K."/>
            <person name="Won S.Y."/>
            <person name="Oh T.-J."/>
            <person name="Yu Y."/>
            <person name="Kim N.-H."/>
            <person name="Lee O.R."/>
            <person name="Lee T.-H."/>
            <person name="Bashyal P."/>
            <person name="Kim T.-S."/>
            <person name="Lee W.-H."/>
            <person name="Kawkins C."/>
            <person name="Kim C.-K."/>
            <person name="Kim J.S."/>
            <person name="Ahn B.O."/>
            <person name="Rhee S.Y."/>
            <person name="Sohng J.K."/>
        </authorList>
    </citation>
    <scope>NUCLEOTIDE SEQUENCE</scope>
    <source>
        <tissue evidence="6">Leaf</tissue>
    </source>
</reference>
<dbReference type="PANTHER" id="PTHR23336:SF44">
    <property type="entry name" value="PROTEIN MICRORCHIDIA 6"/>
    <property type="match status" value="1"/>
</dbReference>
<evidence type="ECO:0000313" key="6">
    <source>
        <dbReference type="EMBL" id="KAF7838310.1"/>
    </source>
</evidence>
<feature type="region of interest" description="Disordered" evidence="4">
    <location>
        <begin position="227"/>
        <end position="282"/>
    </location>
</feature>
<dbReference type="AlphaFoldDB" id="A0A834X5H9"/>
<dbReference type="Pfam" id="PF17942">
    <property type="entry name" value="Morc6_S5"/>
    <property type="match status" value="2"/>
</dbReference>
<evidence type="ECO:0000259" key="5">
    <source>
        <dbReference type="Pfam" id="PF17942"/>
    </source>
</evidence>
<dbReference type="InterPro" id="IPR041006">
    <property type="entry name" value="Morc_S5"/>
</dbReference>
<evidence type="ECO:0000256" key="2">
    <source>
        <dbReference type="ARBA" id="ARBA00023204"/>
    </source>
</evidence>
<feature type="coiled-coil region" evidence="3">
    <location>
        <begin position="328"/>
        <end position="383"/>
    </location>
</feature>
<gene>
    <name evidence="6" type="ORF">G2W53_006792</name>
</gene>
<evidence type="ECO:0000256" key="4">
    <source>
        <dbReference type="SAM" id="MobiDB-lite"/>
    </source>
</evidence>
<accession>A0A834X5H9</accession>
<organism evidence="6 7">
    <name type="scientific">Senna tora</name>
    <dbReference type="NCBI Taxonomy" id="362788"/>
    <lineage>
        <taxon>Eukaryota</taxon>
        <taxon>Viridiplantae</taxon>
        <taxon>Streptophyta</taxon>
        <taxon>Embryophyta</taxon>
        <taxon>Tracheophyta</taxon>
        <taxon>Spermatophyta</taxon>
        <taxon>Magnoliopsida</taxon>
        <taxon>eudicotyledons</taxon>
        <taxon>Gunneridae</taxon>
        <taxon>Pentapetalae</taxon>
        <taxon>rosids</taxon>
        <taxon>fabids</taxon>
        <taxon>Fabales</taxon>
        <taxon>Fabaceae</taxon>
        <taxon>Caesalpinioideae</taxon>
        <taxon>Cassia clade</taxon>
        <taxon>Senna</taxon>
    </lineage>
</organism>
<dbReference type="EMBL" id="JAAIUW010000003">
    <property type="protein sequence ID" value="KAF7838310.1"/>
    <property type="molecule type" value="Genomic_DNA"/>
</dbReference>
<evidence type="ECO:0000256" key="3">
    <source>
        <dbReference type="SAM" id="Coils"/>
    </source>
</evidence>
<sequence>MHGHVEGHRLRYLVLVIRFHRGEPEFDDIESCGTKVIIYNLWFNDDGNLELDFDTDPEDIRIAGDIKKVDVRPAWKEINEQHIANRFQYSLRVYLSILYLRVPENFRIVLRGQVLKPHNIADDLKYPEYILSSYSGEWQTGNGLAYGVMKLKLAPFWRVVSYLDSRGRGVVGILQADFVEPSHNKQDFERTSLFQKLEARLKEMTWEYWDYHCALIGYQEKKKPRVPVTQLESSHHNPPGIEKPLIYAKSPSPVLNKNAAYGKPEHLTPNSQSKSQQGSPTKRKMYELINLEKMKKHATEENVSGVVCSQENIQTLSNPTNQVVDQETINLIQENKKLRAKCLEYEKEEDELNSKVTELRSKVEETQLEYTRLLAELQSIDLEYFTAYPYGGVEGHEVTANCHPVPNFRALHLHGFRASPVN</sequence>
<feature type="domain" description="Morc S5" evidence="5">
    <location>
        <begin position="89"/>
        <end position="130"/>
    </location>
</feature>
<keyword evidence="1" id="KW-0227">DNA damage</keyword>